<accession>A0A840SV46</accession>
<dbReference type="SUPFAM" id="SSF50129">
    <property type="entry name" value="GroES-like"/>
    <property type="match status" value="1"/>
</dbReference>
<dbReference type="GO" id="GO:0008270">
    <property type="term" value="F:zinc ion binding"/>
    <property type="evidence" value="ECO:0007669"/>
    <property type="project" value="InterPro"/>
</dbReference>
<dbReference type="PROSITE" id="PS00059">
    <property type="entry name" value="ADH_ZINC"/>
    <property type="match status" value="1"/>
</dbReference>
<dbReference type="AlphaFoldDB" id="A0A840SV46"/>
<comment type="cofactor">
    <cofactor evidence="1 6">
        <name>Zn(2+)</name>
        <dbReference type="ChEBI" id="CHEBI:29105"/>
    </cofactor>
</comment>
<evidence type="ECO:0000259" key="7">
    <source>
        <dbReference type="Pfam" id="PF00107"/>
    </source>
</evidence>
<dbReference type="EC" id="1.1.1.90" evidence="9"/>
<evidence type="ECO:0000256" key="3">
    <source>
        <dbReference type="ARBA" id="ARBA00022723"/>
    </source>
</evidence>
<dbReference type="Gene3D" id="3.40.50.720">
    <property type="entry name" value="NAD(P)-binding Rossmann-like Domain"/>
    <property type="match status" value="1"/>
</dbReference>
<proteinExistence type="inferred from homology"/>
<sequence>MKISAAVMREKGGGFSIEAVELDEPRDDEVLVRMVSCGICHTDTLPRDQVVPAPFPAVYGHEGAGVVEKVGARVRKLAVGDHVVMSCNSCGGCDTCQTGMPMYCRDFFKANFGFARMDGAPTMHKGPEIIHGAFFGQSSFATYALGTERSVVKIPSDVPLELMGPLGCGIQTGAGAVINSLHPQAGDSIVIYGAGSVGLSALLAAVVSGCAVCISVDLNEERLKLARELGATHTINPSKEDPVKAVQAITGGLGAQWSLETSGNLKALRQAVDSIRIMGECGMIGAPAYGSEIPLDTWGLLLGRKVRGICEGDAVPDLFIPKLVELYRQGRFPFDKLVSFYDFEDINQAVEDSEKGRAIKPVLRFS</sequence>
<keyword evidence="4 6" id="KW-0862">Zinc</keyword>
<gene>
    <name evidence="9" type="ORF">HNP73_002959</name>
</gene>
<keyword evidence="10" id="KW-1185">Reference proteome</keyword>
<dbReference type="RefSeq" id="WP_184151149.1">
    <property type="nucleotide sequence ID" value="NZ_JACHFM010000003.1"/>
</dbReference>
<dbReference type="InterPro" id="IPR002328">
    <property type="entry name" value="ADH_Zn_CS"/>
</dbReference>
<dbReference type="PANTHER" id="PTHR43350:SF17">
    <property type="entry name" value="NAD-DEPENDENT ALCOHOL DEHYDROGENASE"/>
    <property type="match status" value="1"/>
</dbReference>
<dbReference type="PANTHER" id="PTHR43350">
    <property type="entry name" value="NAD-DEPENDENT ALCOHOL DEHYDROGENASE"/>
    <property type="match status" value="1"/>
</dbReference>
<organism evidence="9 10">
    <name type="scientific">Amaricoccus macauensis</name>
    <dbReference type="NCBI Taxonomy" id="57001"/>
    <lineage>
        <taxon>Bacteria</taxon>
        <taxon>Pseudomonadati</taxon>
        <taxon>Pseudomonadota</taxon>
        <taxon>Alphaproteobacteria</taxon>
        <taxon>Rhodobacterales</taxon>
        <taxon>Paracoccaceae</taxon>
        <taxon>Amaricoccus</taxon>
    </lineage>
</organism>
<comment type="caution">
    <text evidence="9">The sequence shown here is derived from an EMBL/GenBank/DDBJ whole genome shotgun (WGS) entry which is preliminary data.</text>
</comment>
<keyword evidence="5 9" id="KW-0560">Oxidoreductase</keyword>
<comment type="similarity">
    <text evidence="2 6">Belongs to the zinc-containing alcohol dehydrogenase family.</text>
</comment>
<evidence type="ECO:0000259" key="8">
    <source>
        <dbReference type="Pfam" id="PF08240"/>
    </source>
</evidence>
<protein>
    <submittedName>
        <fullName evidence="9">Aryl-alcohol dehydrogenase</fullName>
        <ecNumber evidence="9">1.1.1.90</ecNumber>
    </submittedName>
</protein>
<dbReference type="InterPro" id="IPR013149">
    <property type="entry name" value="ADH-like_C"/>
</dbReference>
<dbReference type="InterPro" id="IPR013154">
    <property type="entry name" value="ADH-like_N"/>
</dbReference>
<reference evidence="9 10" key="1">
    <citation type="submission" date="2020-08" db="EMBL/GenBank/DDBJ databases">
        <title>Genomic Encyclopedia of Type Strains, Phase IV (KMG-IV): sequencing the most valuable type-strain genomes for metagenomic binning, comparative biology and taxonomic classification.</title>
        <authorList>
            <person name="Goeker M."/>
        </authorList>
    </citation>
    <scope>NUCLEOTIDE SEQUENCE [LARGE SCALE GENOMIC DNA]</scope>
    <source>
        <strain evidence="9 10">DSM 101730</strain>
    </source>
</reference>
<evidence type="ECO:0000256" key="2">
    <source>
        <dbReference type="ARBA" id="ARBA00008072"/>
    </source>
</evidence>
<dbReference type="Pfam" id="PF00107">
    <property type="entry name" value="ADH_zinc_N"/>
    <property type="match status" value="1"/>
</dbReference>
<dbReference type="CDD" id="cd08278">
    <property type="entry name" value="benzyl_alcohol_DH"/>
    <property type="match status" value="1"/>
</dbReference>
<dbReference type="FunFam" id="3.40.50.720:FF:000003">
    <property type="entry name" value="S-(hydroxymethyl)glutathione dehydrogenase"/>
    <property type="match status" value="1"/>
</dbReference>
<dbReference type="Pfam" id="PF08240">
    <property type="entry name" value="ADH_N"/>
    <property type="match status" value="1"/>
</dbReference>
<feature type="domain" description="Alcohol dehydrogenase-like C-terminal" evidence="7">
    <location>
        <begin position="197"/>
        <end position="313"/>
    </location>
</feature>
<dbReference type="Gene3D" id="3.90.180.10">
    <property type="entry name" value="Medium-chain alcohol dehydrogenases, catalytic domain"/>
    <property type="match status" value="1"/>
</dbReference>
<dbReference type="GO" id="GO:0018456">
    <property type="term" value="F:aryl-alcohol dehydrogenase (NAD+) activity"/>
    <property type="evidence" value="ECO:0007669"/>
    <property type="project" value="UniProtKB-EC"/>
</dbReference>
<evidence type="ECO:0000256" key="6">
    <source>
        <dbReference type="RuleBase" id="RU361277"/>
    </source>
</evidence>
<keyword evidence="3 6" id="KW-0479">Metal-binding</keyword>
<dbReference type="Proteomes" id="UP000549457">
    <property type="component" value="Unassembled WGS sequence"/>
</dbReference>
<dbReference type="InterPro" id="IPR036291">
    <property type="entry name" value="NAD(P)-bd_dom_sf"/>
</dbReference>
<dbReference type="SUPFAM" id="SSF51735">
    <property type="entry name" value="NAD(P)-binding Rossmann-fold domains"/>
    <property type="match status" value="1"/>
</dbReference>
<evidence type="ECO:0000313" key="10">
    <source>
        <dbReference type="Proteomes" id="UP000549457"/>
    </source>
</evidence>
<feature type="domain" description="Alcohol dehydrogenase-like N-terminal" evidence="8">
    <location>
        <begin position="27"/>
        <end position="155"/>
    </location>
</feature>
<evidence type="ECO:0000256" key="1">
    <source>
        <dbReference type="ARBA" id="ARBA00001947"/>
    </source>
</evidence>
<evidence type="ECO:0000313" key="9">
    <source>
        <dbReference type="EMBL" id="MBB5223012.1"/>
    </source>
</evidence>
<evidence type="ECO:0000256" key="4">
    <source>
        <dbReference type="ARBA" id="ARBA00022833"/>
    </source>
</evidence>
<dbReference type="InterPro" id="IPR011032">
    <property type="entry name" value="GroES-like_sf"/>
</dbReference>
<evidence type="ECO:0000256" key="5">
    <source>
        <dbReference type="ARBA" id="ARBA00023002"/>
    </source>
</evidence>
<dbReference type="EMBL" id="JACHFM010000003">
    <property type="protein sequence ID" value="MBB5223012.1"/>
    <property type="molecule type" value="Genomic_DNA"/>
</dbReference>
<name>A0A840SV46_9RHOB</name>